<reference evidence="15" key="1">
    <citation type="submission" date="2020-03" db="EMBL/GenBank/DDBJ databases">
        <title>Melopsittacus undulatus (budgerigar) genome, bMelUnd1, maternal haplotype with Z.</title>
        <authorList>
            <person name="Gedman G."/>
            <person name="Mountcastle J."/>
            <person name="Haase B."/>
            <person name="Formenti G."/>
            <person name="Wright T."/>
            <person name="Apodaca J."/>
            <person name="Pelan S."/>
            <person name="Chow W."/>
            <person name="Rhie A."/>
            <person name="Howe K."/>
            <person name="Fedrigo O."/>
            <person name="Jarvis E.D."/>
        </authorList>
    </citation>
    <scope>NUCLEOTIDE SEQUENCE [LARGE SCALE GENOMIC DNA]</scope>
</reference>
<evidence type="ECO:0000256" key="14">
    <source>
        <dbReference type="PROSITE-ProRule" id="PRU00461"/>
    </source>
</evidence>
<organism evidence="15 16">
    <name type="scientific">Melopsittacus undulatus</name>
    <name type="common">Budgerigar</name>
    <name type="synonym">Psittacus undulatus</name>
    <dbReference type="NCBI Taxonomy" id="13146"/>
    <lineage>
        <taxon>Eukaryota</taxon>
        <taxon>Metazoa</taxon>
        <taxon>Chordata</taxon>
        <taxon>Craniata</taxon>
        <taxon>Vertebrata</taxon>
        <taxon>Euteleostomi</taxon>
        <taxon>Archelosauria</taxon>
        <taxon>Archosauria</taxon>
        <taxon>Dinosauria</taxon>
        <taxon>Saurischia</taxon>
        <taxon>Theropoda</taxon>
        <taxon>Coelurosauria</taxon>
        <taxon>Aves</taxon>
        <taxon>Neognathae</taxon>
        <taxon>Neoaves</taxon>
        <taxon>Telluraves</taxon>
        <taxon>Australaves</taxon>
        <taxon>Psittaciformes</taxon>
        <taxon>Psittaculidae</taxon>
        <taxon>Melopsittacus</taxon>
    </lineage>
</organism>
<dbReference type="PROSITE" id="PS50068">
    <property type="entry name" value="LDLRA_2"/>
    <property type="match status" value="2"/>
</dbReference>
<dbReference type="PANTHER" id="PTHR22722">
    <property type="entry name" value="LOW-DENSITY LIPOPROTEIN RECEPTOR-RELATED PROTEIN 2-RELATED"/>
    <property type="match status" value="1"/>
</dbReference>
<dbReference type="Gene3D" id="4.10.400.10">
    <property type="entry name" value="Low-density Lipoprotein Receptor"/>
    <property type="match status" value="2"/>
</dbReference>
<dbReference type="FunFam" id="4.10.400.10:FF:000020">
    <property type="entry name" value="LDL receptor related protein 1"/>
    <property type="match status" value="1"/>
</dbReference>
<protein>
    <submittedName>
        <fullName evidence="15">Uncharacterized protein</fullName>
    </submittedName>
</protein>
<keyword evidence="11" id="KW-0675">Receptor</keyword>
<dbReference type="InterPro" id="IPR051221">
    <property type="entry name" value="LDLR-related"/>
</dbReference>
<feature type="repeat" description="LDL-receptor class B" evidence="14">
    <location>
        <begin position="336"/>
        <end position="379"/>
    </location>
</feature>
<dbReference type="CDD" id="cd00054">
    <property type="entry name" value="EGF_CA"/>
    <property type="match status" value="1"/>
</dbReference>
<dbReference type="AlphaFoldDB" id="A0A8V5GY04"/>
<evidence type="ECO:0000256" key="6">
    <source>
        <dbReference type="ARBA" id="ARBA00022737"/>
    </source>
</evidence>
<dbReference type="SUPFAM" id="SSF57424">
    <property type="entry name" value="LDL receptor-like module"/>
    <property type="match status" value="2"/>
</dbReference>
<keyword evidence="6" id="KW-0677">Repeat</keyword>
<evidence type="ECO:0000256" key="12">
    <source>
        <dbReference type="ARBA" id="ARBA00023180"/>
    </source>
</evidence>
<dbReference type="CDD" id="cd00112">
    <property type="entry name" value="LDLa"/>
    <property type="match status" value="2"/>
</dbReference>
<evidence type="ECO:0000256" key="9">
    <source>
        <dbReference type="ARBA" id="ARBA00023136"/>
    </source>
</evidence>
<dbReference type="FunFam" id="2.10.25.10:FF:000240">
    <property type="entry name" value="Vitamin K-dependent protein S"/>
    <property type="match status" value="1"/>
</dbReference>
<evidence type="ECO:0000256" key="1">
    <source>
        <dbReference type="ARBA" id="ARBA00004167"/>
    </source>
</evidence>
<dbReference type="PANTHER" id="PTHR22722:SF5">
    <property type="entry name" value="LOW-DENSITY LIPOPROTEIN RECEPTOR-RELATED PROTEIN 1B"/>
    <property type="match status" value="1"/>
</dbReference>
<dbReference type="Gene3D" id="2.120.10.30">
    <property type="entry name" value="TolB, C-terminal domain"/>
    <property type="match status" value="1"/>
</dbReference>
<dbReference type="InterPro" id="IPR002172">
    <property type="entry name" value="LDrepeatLR_classA_rpt"/>
</dbReference>
<dbReference type="SUPFAM" id="SSF57196">
    <property type="entry name" value="EGF/Laminin"/>
    <property type="match status" value="2"/>
</dbReference>
<dbReference type="Pfam" id="PF14670">
    <property type="entry name" value="FXa_inhibition"/>
    <property type="match status" value="1"/>
</dbReference>
<accession>A0A8V5GY04</accession>
<comment type="caution">
    <text evidence="13">Lacks conserved residue(s) required for the propagation of feature annotation.</text>
</comment>
<dbReference type="InterPro" id="IPR011042">
    <property type="entry name" value="6-blade_b-propeller_TolB-like"/>
</dbReference>
<dbReference type="InterPro" id="IPR018097">
    <property type="entry name" value="EGF_Ca-bd_CS"/>
</dbReference>
<evidence type="ECO:0000313" key="16">
    <source>
        <dbReference type="Proteomes" id="UP000694405"/>
    </source>
</evidence>
<dbReference type="PROSITE" id="PS01186">
    <property type="entry name" value="EGF_2"/>
    <property type="match status" value="1"/>
</dbReference>
<comment type="subcellular location">
    <subcellularLocation>
        <location evidence="1">Membrane</location>
        <topology evidence="1">Single-pass membrane protein</topology>
    </subcellularLocation>
</comment>
<dbReference type="GO" id="GO:0005041">
    <property type="term" value="F:low-density lipoprotein particle receptor activity"/>
    <property type="evidence" value="ECO:0007669"/>
    <property type="project" value="TreeGrafter"/>
</dbReference>
<dbReference type="Proteomes" id="UP000694405">
    <property type="component" value="Chromosome 21"/>
</dbReference>
<dbReference type="FunFam" id="2.10.25.10:FF:000204">
    <property type="entry name" value="LDL receptor related protein 1"/>
    <property type="match status" value="1"/>
</dbReference>
<evidence type="ECO:0000256" key="3">
    <source>
        <dbReference type="ARBA" id="ARBA00022583"/>
    </source>
</evidence>
<evidence type="ECO:0000313" key="15">
    <source>
        <dbReference type="Ensembl" id="ENSMUNP00000027358.1"/>
    </source>
</evidence>
<evidence type="ECO:0000256" key="4">
    <source>
        <dbReference type="ARBA" id="ARBA00022692"/>
    </source>
</evidence>
<reference evidence="15" key="2">
    <citation type="submission" date="2025-08" db="UniProtKB">
        <authorList>
            <consortium name="Ensembl"/>
        </authorList>
    </citation>
    <scope>IDENTIFICATION</scope>
</reference>
<dbReference type="FunFam" id="2.120.10.30:FF:000241">
    <property type="entry name" value="Low-density lipoprotein receptor-related protein 6"/>
    <property type="match status" value="1"/>
</dbReference>
<keyword evidence="4" id="KW-0812">Transmembrane</keyword>
<dbReference type="InterPro" id="IPR036055">
    <property type="entry name" value="LDL_receptor-like_sf"/>
</dbReference>
<dbReference type="PROSITE" id="PS51120">
    <property type="entry name" value="LDLRB"/>
    <property type="match status" value="1"/>
</dbReference>
<keyword evidence="10" id="KW-1015">Disulfide bond</keyword>
<evidence type="ECO:0000256" key="11">
    <source>
        <dbReference type="ARBA" id="ARBA00023170"/>
    </source>
</evidence>
<dbReference type="InterPro" id="IPR023415">
    <property type="entry name" value="LDLR_class-A_CS"/>
</dbReference>
<dbReference type="SMART" id="SM00192">
    <property type="entry name" value="LDLa"/>
    <property type="match status" value="2"/>
</dbReference>
<evidence type="ECO:0000256" key="13">
    <source>
        <dbReference type="PROSITE-ProRule" id="PRU00124"/>
    </source>
</evidence>
<dbReference type="FunFam" id="4.10.400.10:FF:000035">
    <property type="entry name" value="prolow-density lipoprotein receptor-related protein 1"/>
    <property type="match status" value="1"/>
</dbReference>
<evidence type="ECO:0000256" key="5">
    <source>
        <dbReference type="ARBA" id="ARBA00022729"/>
    </source>
</evidence>
<dbReference type="GO" id="GO:0006897">
    <property type="term" value="P:endocytosis"/>
    <property type="evidence" value="ECO:0007669"/>
    <property type="project" value="UniProtKB-KW"/>
</dbReference>
<dbReference type="Pfam" id="PF00057">
    <property type="entry name" value="Ldl_recept_a"/>
    <property type="match status" value="2"/>
</dbReference>
<dbReference type="PROSITE" id="PS00010">
    <property type="entry name" value="ASX_HYDROXYL"/>
    <property type="match status" value="1"/>
</dbReference>
<dbReference type="GO" id="GO:0043235">
    <property type="term" value="C:receptor complex"/>
    <property type="evidence" value="ECO:0007669"/>
    <property type="project" value="TreeGrafter"/>
</dbReference>
<dbReference type="SMART" id="SM00181">
    <property type="entry name" value="EGF"/>
    <property type="match status" value="2"/>
</dbReference>
<keyword evidence="12" id="KW-0325">Glycoprotein</keyword>
<dbReference type="PROSITE" id="PS01187">
    <property type="entry name" value="EGF_CA"/>
    <property type="match status" value="1"/>
</dbReference>
<evidence type="ECO:0000256" key="2">
    <source>
        <dbReference type="ARBA" id="ARBA00022536"/>
    </source>
</evidence>
<dbReference type="SUPFAM" id="SSF63825">
    <property type="entry name" value="YWTD domain"/>
    <property type="match status" value="1"/>
</dbReference>
<dbReference type="Pfam" id="PF00058">
    <property type="entry name" value="Ldl_recept_b"/>
    <property type="match status" value="1"/>
</dbReference>
<keyword evidence="8" id="KW-1133">Transmembrane helix</keyword>
<dbReference type="Gene3D" id="2.10.25.10">
    <property type="entry name" value="Laminin"/>
    <property type="match status" value="2"/>
</dbReference>
<dbReference type="InterPro" id="IPR000033">
    <property type="entry name" value="LDLR_classB_rpt"/>
</dbReference>
<dbReference type="InterPro" id="IPR000152">
    <property type="entry name" value="EGF-type_Asp/Asn_hydroxyl_site"/>
</dbReference>
<dbReference type="PROSITE" id="PS01209">
    <property type="entry name" value="LDLRA_1"/>
    <property type="match status" value="2"/>
</dbReference>
<evidence type="ECO:0000256" key="7">
    <source>
        <dbReference type="ARBA" id="ARBA00022837"/>
    </source>
</evidence>
<keyword evidence="3" id="KW-0254">Endocytosis</keyword>
<keyword evidence="5" id="KW-0732">Signal</keyword>
<keyword evidence="9" id="KW-0472">Membrane</keyword>
<dbReference type="PRINTS" id="PR00261">
    <property type="entry name" value="LDLRECEPTOR"/>
</dbReference>
<proteinExistence type="predicted"/>
<dbReference type="InterPro" id="IPR001881">
    <property type="entry name" value="EGF-like_Ca-bd_dom"/>
</dbReference>
<dbReference type="InterPro" id="IPR000742">
    <property type="entry name" value="EGF"/>
</dbReference>
<evidence type="ECO:0000256" key="8">
    <source>
        <dbReference type="ARBA" id="ARBA00022989"/>
    </source>
</evidence>
<keyword evidence="2" id="KW-0245">EGF-like domain</keyword>
<dbReference type="Ensembl" id="ENSMUNT00000032017.1">
    <property type="protein sequence ID" value="ENSMUNP00000027358.1"/>
    <property type="gene ID" value="ENSMUNG00000017841.1"/>
</dbReference>
<reference evidence="15" key="3">
    <citation type="submission" date="2025-09" db="UniProtKB">
        <authorList>
            <consortium name="Ensembl"/>
        </authorList>
    </citation>
    <scope>IDENTIFICATION</scope>
</reference>
<keyword evidence="7" id="KW-0106">Calcium</keyword>
<sequence length="433" mass="47813">MDGTPIPLLETDLLSSRSFFPHPAPKTCSPKQFACKDQITCISKGWRCDGEKDCPDGSDESPDICPQSKVSRCQPNEHNCLGTELCIHMSKLCNGLHDCFDGSDEGPHCREQLANCTALGCQHHCVPTLNGPACYCNNSFQLAEDRRSCKDFDECTVYGTCSQTCTNVEGSYTCSCVEGYLLQPDNRSCKAKNEPVDRPPVLLIANSQNILATYLSGAPVPNITPTSAKQTTAMDFNYVEDTVCWVHVGDSASQTVLKCAKIPNLKGFVEERSINISLSLHHVEQMAIDWLTGNFYFVDDIDDRIFVCNKNGVTCVTLLDLELYNPKGIALDPAMGKVFFTDYGQIPKVERCDMDGQNRTKLVDSKIVFPHGITLDLVNRLVYWADAYLDYIEVVDYEGKNRHTIIQGILVSGARGRWGSDNGVCLEACPVGI</sequence>
<dbReference type="SMART" id="SM00135">
    <property type="entry name" value="LY"/>
    <property type="match status" value="3"/>
</dbReference>
<dbReference type="GO" id="GO:0005886">
    <property type="term" value="C:plasma membrane"/>
    <property type="evidence" value="ECO:0007669"/>
    <property type="project" value="TreeGrafter"/>
</dbReference>
<dbReference type="GO" id="GO:0005509">
    <property type="term" value="F:calcium ion binding"/>
    <property type="evidence" value="ECO:0007669"/>
    <property type="project" value="InterPro"/>
</dbReference>
<keyword evidence="16" id="KW-1185">Reference proteome</keyword>
<dbReference type="SMART" id="SM00179">
    <property type="entry name" value="EGF_CA"/>
    <property type="match status" value="2"/>
</dbReference>
<name>A0A8V5GY04_MELUD</name>
<evidence type="ECO:0000256" key="10">
    <source>
        <dbReference type="ARBA" id="ARBA00023157"/>
    </source>
</evidence>